<feature type="domain" description="NUC153" evidence="7">
    <location>
        <begin position="548"/>
        <end position="575"/>
    </location>
</feature>
<organism evidence="10 11">
    <name type="scientific">Serendipita vermifera MAFF 305830</name>
    <dbReference type="NCBI Taxonomy" id="933852"/>
    <lineage>
        <taxon>Eukaryota</taxon>
        <taxon>Fungi</taxon>
        <taxon>Dikarya</taxon>
        <taxon>Basidiomycota</taxon>
        <taxon>Agaricomycotina</taxon>
        <taxon>Agaricomycetes</taxon>
        <taxon>Sebacinales</taxon>
        <taxon>Serendipitaceae</taxon>
        <taxon>Serendipita</taxon>
    </lineage>
</organism>
<dbReference type="Pfam" id="PF23097">
    <property type="entry name" value="NOL10_2nd"/>
    <property type="match status" value="1"/>
</dbReference>
<comment type="similarity">
    <text evidence="2">Belongs to the WD repeat NOL10/ENP2 family.</text>
</comment>
<sequence length="784" mass="87111">MNVGAVNTEVKVYTVNGAAAGAGSASSLPDWLTRKRAVKSGRSKRAIREEFEGAVNLIQHFEFPEASNRIKQTRDGHHAIATGVYKPQMRVFDLDQLTLKFERHSDAENVDFLILSDDWTKTIHLQADRTIELHSQGGLHYKTRIPRFGRALAYHFPSCDALIGGAGNEIYRLNLEQGRFMNPLVLEGDAERGPVEGVNAIDINPAHNLLAFATEGPGTVELWDPRSRSNVGILRLPKSLVAPGATSANLVLPGVDTARPAFSATALASRMDGLSLAVGTSTGHTLLYDIRSPKPYATKDQGYGLPIKRVQWIEGASSRMAGDSYLYSADKKVFKVWDRESPQENFASVTTPTDINDVCHIPGSGLFMLANEGIHMTSYYIPQLGPAPKWCSFLDNLTEEMEDQTIRSTYEDLKFVDKAELATLGLDHLLGTPALKPYMHGYFMTLKLYDAARVIANPFVYAEHRENTIKQKMEKLADSRIRTRKDNLPKVNRALAERILKGNEKDEKRKRKRAELEESATADGVDLTGDKTSSKESKKDRAMDMLADPRFKAVFENPEYEVDENSREFALLHPSQADAAQKRGRTKTAVDEEEEVSAGGMSSDDLGMQSESNEEEDKAESNSSEEDMELISLRPRRAPTEHHRIKPRGNLPKMVPAQADIGNGVSGSKRRDPTASFGQRRHFVEPNSAKPNRASEDGDIIRHGEDGGMIISYMPSSSKSRDQKMGDNNDRKKDHKKKRAGVEYLGAGLERGVERVELPESERKGRTHRRQGVRSGSKNAFRGL</sequence>
<dbReference type="Pfam" id="PF08159">
    <property type="entry name" value="NUC153"/>
    <property type="match status" value="1"/>
</dbReference>
<dbReference type="Gene3D" id="2.130.10.10">
    <property type="entry name" value="YVTN repeat-like/Quinoprotein amine dehydrogenase"/>
    <property type="match status" value="1"/>
</dbReference>
<evidence type="ECO:0000259" key="9">
    <source>
        <dbReference type="Pfam" id="PF23098"/>
    </source>
</evidence>
<dbReference type="Proteomes" id="UP000054097">
    <property type="component" value="Unassembled WGS sequence"/>
</dbReference>
<feature type="compositionally biased region" description="Basic and acidic residues" evidence="6">
    <location>
        <begin position="528"/>
        <end position="544"/>
    </location>
</feature>
<dbReference type="Pfam" id="PF23098">
    <property type="entry name" value="Beta-prop_NOL10_N"/>
    <property type="match status" value="1"/>
</dbReference>
<feature type="compositionally biased region" description="Basic and acidic residues" evidence="6">
    <location>
        <begin position="719"/>
        <end position="732"/>
    </location>
</feature>
<evidence type="ECO:0000313" key="11">
    <source>
        <dbReference type="Proteomes" id="UP000054097"/>
    </source>
</evidence>
<feature type="compositionally biased region" description="Acidic residues" evidence="6">
    <location>
        <begin position="612"/>
        <end position="629"/>
    </location>
</feature>
<gene>
    <name evidence="10" type="ORF">M408DRAFT_302717</name>
</gene>
<evidence type="ECO:0000256" key="1">
    <source>
        <dbReference type="ARBA" id="ARBA00004604"/>
    </source>
</evidence>
<comment type="subcellular location">
    <subcellularLocation>
        <location evidence="1">Nucleus</location>
        <location evidence="1">Nucleolus</location>
    </subcellularLocation>
</comment>
<evidence type="ECO:0000259" key="7">
    <source>
        <dbReference type="Pfam" id="PF08159"/>
    </source>
</evidence>
<dbReference type="InterPro" id="IPR036322">
    <property type="entry name" value="WD40_repeat_dom_sf"/>
</dbReference>
<evidence type="ECO:0000256" key="4">
    <source>
        <dbReference type="ARBA" id="ARBA00022737"/>
    </source>
</evidence>
<evidence type="ECO:0000313" key="10">
    <source>
        <dbReference type="EMBL" id="KIM33836.1"/>
    </source>
</evidence>
<accession>A0A0C3BQV6</accession>
<dbReference type="GO" id="GO:0030686">
    <property type="term" value="C:90S preribosome"/>
    <property type="evidence" value="ECO:0007669"/>
    <property type="project" value="TreeGrafter"/>
</dbReference>
<dbReference type="AlphaFoldDB" id="A0A0C3BQV6"/>
<evidence type="ECO:0000256" key="5">
    <source>
        <dbReference type="ARBA" id="ARBA00023242"/>
    </source>
</evidence>
<dbReference type="InterPro" id="IPR012580">
    <property type="entry name" value="NUC153"/>
</dbReference>
<evidence type="ECO:0000259" key="8">
    <source>
        <dbReference type="Pfam" id="PF23097"/>
    </source>
</evidence>
<feature type="compositionally biased region" description="Basic and acidic residues" evidence="6">
    <location>
        <begin position="693"/>
        <end position="706"/>
    </location>
</feature>
<dbReference type="STRING" id="933852.A0A0C3BQV6"/>
<dbReference type="PANTHER" id="PTHR14927:SF0">
    <property type="entry name" value="NUCLEOLAR PROTEIN 10"/>
    <property type="match status" value="1"/>
</dbReference>
<name>A0A0C3BQV6_SERVB</name>
<feature type="region of interest" description="Disordered" evidence="6">
    <location>
        <begin position="502"/>
        <end position="544"/>
    </location>
</feature>
<dbReference type="HOGENOM" id="CLU_009923_0_0_1"/>
<dbReference type="InterPro" id="IPR056550">
    <property type="entry name" value="NOL10_2nd"/>
</dbReference>
<keyword evidence="4" id="KW-0677">Repeat</keyword>
<dbReference type="GO" id="GO:0000462">
    <property type="term" value="P:maturation of SSU-rRNA from tricistronic rRNA transcript (SSU-rRNA, 5.8S rRNA, LSU-rRNA)"/>
    <property type="evidence" value="ECO:0007669"/>
    <property type="project" value="TreeGrafter"/>
</dbReference>
<feature type="region of interest" description="Disordered" evidence="6">
    <location>
        <begin position="572"/>
        <end position="784"/>
    </location>
</feature>
<dbReference type="InterPro" id="IPR015943">
    <property type="entry name" value="WD40/YVTN_repeat-like_dom_sf"/>
</dbReference>
<evidence type="ECO:0000256" key="6">
    <source>
        <dbReference type="SAM" id="MobiDB-lite"/>
    </source>
</evidence>
<proteinExistence type="inferred from homology"/>
<protein>
    <submittedName>
        <fullName evidence="10">Uncharacterized protein</fullName>
    </submittedName>
</protein>
<keyword evidence="11" id="KW-1185">Reference proteome</keyword>
<feature type="compositionally biased region" description="Basic and acidic residues" evidence="6">
    <location>
        <begin position="751"/>
        <end position="764"/>
    </location>
</feature>
<feature type="domain" description="Nucleolar protein 10-like second" evidence="8">
    <location>
        <begin position="410"/>
        <end position="457"/>
    </location>
</feature>
<dbReference type="SUPFAM" id="SSF50978">
    <property type="entry name" value="WD40 repeat-like"/>
    <property type="match status" value="1"/>
</dbReference>
<dbReference type="InterPro" id="IPR040382">
    <property type="entry name" value="NOL10/Enp2"/>
</dbReference>
<dbReference type="GO" id="GO:0032040">
    <property type="term" value="C:small-subunit processome"/>
    <property type="evidence" value="ECO:0007669"/>
    <property type="project" value="TreeGrafter"/>
</dbReference>
<dbReference type="EMBL" id="KN824277">
    <property type="protein sequence ID" value="KIM33836.1"/>
    <property type="molecule type" value="Genomic_DNA"/>
</dbReference>
<keyword evidence="5" id="KW-0539">Nucleus</keyword>
<keyword evidence="3" id="KW-0853">WD repeat</keyword>
<feature type="domain" description="Nucleolar protein 10-like N-terminal" evidence="9">
    <location>
        <begin position="24"/>
        <end position="405"/>
    </location>
</feature>
<evidence type="ECO:0000256" key="2">
    <source>
        <dbReference type="ARBA" id="ARBA00005264"/>
    </source>
</evidence>
<reference evidence="11" key="2">
    <citation type="submission" date="2015-01" db="EMBL/GenBank/DDBJ databases">
        <title>Evolutionary Origins and Diversification of the Mycorrhizal Mutualists.</title>
        <authorList>
            <consortium name="DOE Joint Genome Institute"/>
            <consortium name="Mycorrhizal Genomics Consortium"/>
            <person name="Kohler A."/>
            <person name="Kuo A."/>
            <person name="Nagy L.G."/>
            <person name="Floudas D."/>
            <person name="Copeland A."/>
            <person name="Barry K.W."/>
            <person name="Cichocki N."/>
            <person name="Veneault-Fourrey C."/>
            <person name="LaButti K."/>
            <person name="Lindquist E.A."/>
            <person name="Lipzen A."/>
            <person name="Lundell T."/>
            <person name="Morin E."/>
            <person name="Murat C."/>
            <person name="Riley R."/>
            <person name="Ohm R."/>
            <person name="Sun H."/>
            <person name="Tunlid A."/>
            <person name="Henrissat B."/>
            <person name="Grigoriev I.V."/>
            <person name="Hibbett D.S."/>
            <person name="Martin F."/>
        </authorList>
    </citation>
    <scope>NUCLEOTIDE SEQUENCE [LARGE SCALE GENOMIC DNA]</scope>
    <source>
        <strain evidence="11">MAFF 305830</strain>
    </source>
</reference>
<evidence type="ECO:0000256" key="3">
    <source>
        <dbReference type="ARBA" id="ARBA00022574"/>
    </source>
</evidence>
<reference evidence="10 11" key="1">
    <citation type="submission" date="2014-04" db="EMBL/GenBank/DDBJ databases">
        <authorList>
            <consortium name="DOE Joint Genome Institute"/>
            <person name="Kuo A."/>
            <person name="Zuccaro A."/>
            <person name="Kohler A."/>
            <person name="Nagy L.G."/>
            <person name="Floudas D."/>
            <person name="Copeland A."/>
            <person name="Barry K.W."/>
            <person name="Cichocki N."/>
            <person name="Veneault-Fourrey C."/>
            <person name="LaButti K."/>
            <person name="Lindquist E.A."/>
            <person name="Lipzen A."/>
            <person name="Lundell T."/>
            <person name="Morin E."/>
            <person name="Murat C."/>
            <person name="Sun H."/>
            <person name="Tunlid A."/>
            <person name="Henrissat B."/>
            <person name="Grigoriev I.V."/>
            <person name="Hibbett D.S."/>
            <person name="Martin F."/>
            <person name="Nordberg H.P."/>
            <person name="Cantor M.N."/>
            <person name="Hua S.X."/>
        </authorList>
    </citation>
    <scope>NUCLEOTIDE SEQUENCE [LARGE SCALE GENOMIC DNA]</scope>
    <source>
        <strain evidence="10 11">MAFF 305830</strain>
    </source>
</reference>
<dbReference type="OrthoDB" id="273340at2759"/>
<dbReference type="PANTHER" id="PTHR14927">
    <property type="entry name" value="NUCLEOLAR PROTEIN 10"/>
    <property type="match status" value="1"/>
</dbReference>
<dbReference type="InterPro" id="IPR056551">
    <property type="entry name" value="Beta-prop_NOL10_N"/>
</dbReference>